<dbReference type="Proteomes" id="UP000288178">
    <property type="component" value="Unassembled WGS sequence"/>
</dbReference>
<name>A0A437JTX9_9BURK</name>
<evidence type="ECO:0000313" key="2">
    <source>
        <dbReference type="EMBL" id="RVT50611.1"/>
    </source>
</evidence>
<sequence length="252" mass="28129">MPGPAVHALADQRIWLAPHMRVCRLDALSVLLDLSRGRYLGLGAEQSRHLSDWVQDWPSDEQASPSEPPCDVPPAFVTRLLDRGMLTTEAPSQTYRVRLPAACRSLDTRDLSMELQVGPSRVARFVRATASATLWLRCRSLQAIATHLERVRGSRSRTRAEGASPSLNGQTAMAVSVATFDMLRPLAFTSRDRCLFDSLALVNLLHLDGLDARWVIGVKDRPFAAHAWVQQDDLVLNDLHEHVRRFTPILIV</sequence>
<keyword evidence="3" id="KW-1185">Reference proteome</keyword>
<protein>
    <submittedName>
        <fullName evidence="2">Lasso peptide biosynthesis B2 protein</fullName>
    </submittedName>
</protein>
<proteinExistence type="predicted"/>
<feature type="domain" description="Microcin J25-processing protein McjB C-terminal" evidence="1">
    <location>
        <begin position="144"/>
        <end position="250"/>
    </location>
</feature>
<dbReference type="InterPro" id="IPR053521">
    <property type="entry name" value="McjB-like"/>
</dbReference>
<dbReference type="NCBIfam" id="NF033537">
    <property type="entry name" value="lasso_biosyn_B2"/>
    <property type="match status" value="1"/>
</dbReference>
<reference evidence="2 3" key="1">
    <citation type="submission" date="2019-01" db="EMBL/GenBank/DDBJ databases">
        <authorList>
            <person name="Chen W.-M."/>
        </authorList>
    </citation>
    <scope>NUCLEOTIDE SEQUENCE [LARGE SCALE GENOMIC DNA]</scope>
    <source>
        <strain evidence="2 3">ICH-3</strain>
    </source>
</reference>
<accession>A0A437JTX9</accession>
<dbReference type="AlphaFoldDB" id="A0A437JTX9"/>
<comment type="caution">
    <text evidence="2">The sequence shown here is derived from an EMBL/GenBank/DDBJ whole genome shotgun (WGS) entry which is preliminary data.</text>
</comment>
<evidence type="ECO:0000313" key="3">
    <source>
        <dbReference type="Proteomes" id="UP000288178"/>
    </source>
</evidence>
<gene>
    <name evidence="2" type="ORF">ENE75_16610</name>
</gene>
<dbReference type="Pfam" id="PF13471">
    <property type="entry name" value="Transglut_core3"/>
    <property type="match status" value="1"/>
</dbReference>
<evidence type="ECO:0000259" key="1">
    <source>
        <dbReference type="Pfam" id="PF13471"/>
    </source>
</evidence>
<dbReference type="EMBL" id="SACT01000005">
    <property type="protein sequence ID" value="RVT50611.1"/>
    <property type="molecule type" value="Genomic_DNA"/>
</dbReference>
<organism evidence="2 3">
    <name type="scientific">Rubrivivax albus</name>
    <dbReference type="NCBI Taxonomy" id="2499835"/>
    <lineage>
        <taxon>Bacteria</taxon>
        <taxon>Pseudomonadati</taxon>
        <taxon>Pseudomonadota</taxon>
        <taxon>Betaproteobacteria</taxon>
        <taxon>Burkholderiales</taxon>
        <taxon>Sphaerotilaceae</taxon>
        <taxon>Rubrivivax</taxon>
    </lineage>
</organism>
<dbReference type="InterPro" id="IPR032708">
    <property type="entry name" value="McjB_C"/>
</dbReference>